<accession>A0ABR8Q800</accession>
<dbReference type="Proteomes" id="UP000640335">
    <property type="component" value="Unassembled WGS sequence"/>
</dbReference>
<gene>
    <name evidence="1" type="ORF">H9660_15635</name>
</gene>
<evidence type="ECO:0000313" key="2">
    <source>
        <dbReference type="Proteomes" id="UP000640335"/>
    </source>
</evidence>
<organism evidence="1 2">
    <name type="scientific">Clostridium gallinarum</name>
    <dbReference type="NCBI Taxonomy" id="2762246"/>
    <lineage>
        <taxon>Bacteria</taxon>
        <taxon>Bacillati</taxon>
        <taxon>Bacillota</taxon>
        <taxon>Clostridia</taxon>
        <taxon>Eubacteriales</taxon>
        <taxon>Clostridiaceae</taxon>
        <taxon>Clostridium</taxon>
    </lineage>
</organism>
<keyword evidence="2" id="KW-1185">Reference proteome</keyword>
<evidence type="ECO:0008006" key="3">
    <source>
        <dbReference type="Google" id="ProtNLM"/>
    </source>
</evidence>
<comment type="caution">
    <text evidence="1">The sequence shown here is derived from an EMBL/GenBank/DDBJ whole genome shotgun (WGS) entry which is preliminary data.</text>
</comment>
<proteinExistence type="predicted"/>
<reference evidence="1 2" key="1">
    <citation type="submission" date="2020-08" db="EMBL/GenBank/DDBJ databases">
        <title>A Genomic Blueprint of the Chicken Gut Microbiome.</title>
        <authorList>
            <person name="Gilroy R."/>
            <person name="Ravi A."/>
            <person name="Getino M."/>
            <person name="Pursley I."/>
            <person name="Horton D.L."/>
            <person name="Alikhan N.-F."/>
            <person name="Baker D."/>
            <person name="Gharbi K."/>
            <person name="Hall N."/>
            <person name="Watson M."/>
            <person name="Adriaenssens E.M."/>
            <person name="Foster-Nyarko E."/>
            <person name="Jarju S."/>
            <person name="Secka A."/>
            <person name="Antonio M."/>
            <person name="Oren A."/>
            <person name="Chaudhuri R."/>
            <person name="La Ragione R.M."/>
            <person name="Hildebrand F."/>
            <person name="Pallen M.J."/>
        </authorList>
    </citation>
    <scope>NUCLEOTIDE SEQUENCE [LARGE SCALE GENOMIC DNA]</scope>
    <source>
        <strain evidence="1 2">Sa3CUN1</strain>
    </source>
</reference>
<protein>
    <recommendedName>
        <fullName evidence="3">HTH merR-type domain-containing protein</fullName>
    </recommendedName>
</protein>
<dbReference type="EMBL" id="JACSQZ010000099">
    <property type="protein sequence ID" value="MBD7916564.1"/>
    <property type="molecule type" value="Genomic_DNA"/>
</dbReference>
<name>A0ABR8Q800_9CLOT</name>
<dbReference type="RefSeq" id="WP_191751303.1">
    <property type="nucleotide sequence ID" value="NZ_JACSQZ010000099.1"/>
</dbReference>
<sequence length="251" mass="29216">MSENKIKKRRGRILYYSLDQVATLLDIDESKVKYYINLFSQYVKLEIINKQARLHEKEILKLEFLIDLHSKGISNKQAEEYFNNMAFDDFDSKFDTIIDPPSYEELLNSIKNIEHIVSLQNKNNINESYINILNEISGIKESLNLTKDINNLIEKLGKTNNETIKTITELADNKNNELIDKITNLIKTADENRSNKDIAFINEVKKNISILTSAYNIQSEMIAEQKENNFKLNLINKITNFFKSKNTNKVL</sequence>
<evidence type="ECO:0000313" key="1">
    <source>
        <dbReference type="EMBL" id="MBD7916564.1"/>
    </source>
</evidence>